<dbReference type="GO" id="GO:0003676">
    <property type="term" value="F:nucleic acid binding"/>
    <property type="evidence" value="ECO:0007669"/>
    <property type="project" value="InterPro"/>
</dbReference>
<dbReference type="PANTHER" id="PTHR35004">
    <property type="entry name" value="TRANSPOSASE RV3428C-RELATED"/>
    <property type="match status" value="1"/>
</dbReference>
<sequence>MNENSDKRQLPCSTIRLICSLGLTHMASIRRIARKAEVATNTVRKVLSRAADLGVKDPAVINAMNDHVLLEKFYPDLKPSLNAKPNTINRNSRFNPDFKEIGKVMLEKHQELKDVFDEYVSIAASYGALPFSKVYFYKRLQREIDELITADDFYFAQDFKYGEEVEIDFSGDPFKVITHNGVMTCNCCVVVWPASYYMYAEFVTSQCTAESCRVFGNAIRHWKNRAPLFCVCDNTKAWVTSHVGKDVVLNPAFEKYMASLGICIDAAPPYHPQAKSAVEYSVNLTEKLCRKYRTDFTQVKTLVEHSQHLMELVEKEINEGPFRKSIDKTRSYLFHNYELPAARVITTIPEFEGNAIIKTVPRSYLLTIEGHTYSVDYRYIKKQVEVYLTNDYVIIKHEGVEIARHLRKDHDGGSTILMEHRPEAHQKILSDKEYIPDEKALFEKCKNLGDENLYRFCVSRIELGKARNGSAFNALRSCKGVISFYEKCAHKNLVSECCAKVLQLDPKTWNTPFIKSMYVQRTNELPPMPVNREIGIQISLFGDANGDKSYTHQYVKD</sequence>
<dbReference type="InterPro" id="IPR054353">
    <property type="entry name" value="IstA-like_C"/>
</dbReference>
<reference evidence="3 4" key="1">
    <citation type="submission" date="2016-10" db="EMBL/GenBank/DDBJ databases">
        <authorList>
            <person name="Varghese N."/>
            <person name="Submissions S."/>
        </authorList>
    </citation>
    <scope>NUCLEOTIDE SEQUENCE [LARGE SCALE GENOMIC DNA]</scope>
    <source>
        <strain evidence="3 4">22B</strain>
    </source>
</reference>
<dbReference type="AlphaFoldDB" id="A0A662ZDE5"/>
<keyword evidence="4" id="KW-1185">Reference proteome</keyword>
<dbReference type="InterPro" id="IPR012337">
    <property type="entry name" value="RNaseH-like_sf"/>
</dbReference>
<proteinExistence type="inferred from homology"/>
<organism evidence="3 4">
    <name type="scientific">Succinivibrio dextrinosolvens</name>
    <dbReference type="NCBI Taxonomy" id="83771"/>
    <lineage>
        <taxon>Bacteria</taxon>
        <taxon>Pseudomonadati</taxon>
        <taxon>Pseudomonadota</taxon>
        <taxon>Gammaproteobacteria</taxon>
        <taxon>Aeromonadales</taxon>
        <taxon>Succinivibrionaceae</taxon>
        <taxon>Succinivibrio</taxon>
    </lineage>
</organism>
<dbReference type="GO" id="GO:0015074">
    <property type="term" value="P:DNA integration"/>
    <property type="evidence" value="ECO:0007669"/>
    <property type="project" value="InterPro"/>
</dbReference>
<name>A0A662ZDE5_9GAMM</name>
<dbReference type="Gene3D" id="3.30.420.10">
    <property type="entry name" value="Ribonuclease H-like superfamily/Ribonuclease H"/>
    <property type="match status" value="1"/>
</dbReference>
<dbReference type="OrthoDB" id="2065409at2"/>
<dbReference type="SUPFAM" id="SSF53098">
    <property type="entry name" value="Ribonuclease H-like"/>
    <property type="match status" value="1"/>
</dbReference>
<dbReference type="InterPro" id="IPR001584">
    <property type="entry name" value="Integrase_cat-core"/>
</dbReference>
<protein>
    <submittedName>
        <fullName evidence="3">Integrase core domain-containing protein</fullName>
    </submittedName>
</protein>
<dbReference type="RefSeq" id="WP_074841940.1">
    <property type="nucleotide sequence ID" value="NZ_CP047056.1"/>
</dbReference>
<dbReference type="Pfam" id="PF22483">
    <property type="entry name" value="Mu-transpos_C_2"/>
    <property type="match status" value="1"/>
</dbReference>
<evidence type="ECO:0000259" key="2">
    <source>
        <dbReference type="PROSITE" id="PS50994"/>
    </source>
</evidence>
<dbReference type="Proteomes" id="UP000243374">
    <property type="component" value="Unassembled WGS sequence"/>
</dbReference>
<dbReference type="PANTHER" id="PTHR35004:SF8">
    <property type="entry name" value="TRANSPOSASE RV3428C-RELATED"/>
    <property type="match status" value="1"/>
</dbReference>
<accession>A0A662ZDE5</accession>
<feature type="domain" description="Integrase catalytic" evidence="2">
    <location>
        <begin position="156"/>
        <end position="338"/>
    </location>
</feature>
<evidence type="ECO:0000313" key="3">
    <source>
        <dbReference type="EMBL" id="SFK57507.1"/>
    </source>
</evidence>
<comment type="similarity">
    <text evidence="1">Belongs to the transposase IS21/IS408/IS1162 family.</text>
</comment>
<dbReference type="EMBL" id="FOSF01000119">
    <property type="protein sequence ID" value="SFK57507.1"/>
    <property type="molecule type" value="Genomic_DNA"/>
</dbReference>
<evidence type="ECO:0000256" key="1">
    <source>
        <dbReference type="ARBA" id="ARBA00009277"/>
    </source>
</evidence>
<evidence type="ECO:0000313" key="4">
    <source>
        <dbReference type="Proteomes" id="UP000243374"/>
    </source>
</evidence>
<dbReference type="InterPro" id="IPR036397">
    <property type="entry name" value="RNaseH_sf"/>
</dbReference>
<dbReference type="PROSITE" id="PS50994">
    <property type="entry name" value="INTEGRASE"/>
    <property type="match status" value="1"/>
</dbReference>
<gene>
    <name evidence="3" type="ORF">SAMN04487865_11193</name>
</gene>